<dbReference type="AlphaFoldDB" id="A0A5J4WXW9"/>
<gene>
    <name evidence="1" type="ORF">EZS28_005065</name>
</gene>
<comment type="caution">
    <text evidence="1">The sequence shown here is derived from an EMBL/GenBank/DDBJ whole genome shotgun (WGS) entry which is preliminary data.</text>
</comment>
<name>A0A5J4WXW9_9EUKA</name>
<dbReference type="SUPFAM" id="SSF118310">
    <property type="entry name" value="AN1-like Zinc finger"/>
    <property type="match status" value="1"/>
</dbReference>
<organism evidence="1 2">
    <name type="scientific">Streblomastix strix</name>
    <dbReference type="NCBI Taxonomy" id="222440"/>
    <lineage>
        <taxon>Eukaryota</taxon>
        <taxon>Metamonada</taxon>
        <taxon>Preaxostyla</taxon>
        <taxon>Oxymonadida</taxon>
        <taxon>Streblomastigidae</taxon>
        <taxon>Streblomastix</taxon>
    </lineage>
</organism>
<dbReference type="Proteomes" id="UP000324800">
    <property type="component" value="Unassembled WGS sequence"/>
</dbReference>
<reference evidence="1 2" key="1">
    <citation type="submission" date="2019-03" db="EMBL/GenBank/DDBJ databases">
        <title>Single cell metagenomics reveals metabolic interactions within the superorganism composed of flagellate Streblomastix strix and complex community of Bacteroidetes bacteria on its surface.</title>
        <authorList>
            <person name="Treitli S.C."/>
            <person name="Kolisko M."/>
            <person name="Husnik F."/>
            <person name="Keeling P."/>
            <person name="Hampl V."/>
        </authorList>
    </citation>
    <scope>NUCLEOTIDE SEQUENCE [LARGE SCALE GENOMIC DNA]</scope>
    <source>
        <strain evidence="1">ST1C</strain>
    </source>
</reference>
<protein>
    <submittedName>
        <fullName evidence="1">Uncharacterized protein</fullName>
    </submittedName>
</protein>
<dbReference type="Gene3D" id="4.10.1110.10">
    <property type="entry name" value="AN1-like Zinc finger"/>
    <property type="match status" value="1"/>
</dbReference>
<evidence type="ECO:0000313" key="1">
    <source>
        <dbReference type="EMBL" id="KAA6399412.1"/>
    </source>
</evidence>
<dbReference type="InterPro" id="IPR035896">
    <property type="entry name" value="AN1-like_Znf"/>
</dbReference>
<evidence type="ECO:0000313" key="2">
    <source>
        <dbReference type="Proteomes" id="UP000324800"/>
    </source>
</evidence>
<proteinExistence type="predicted"/>
<dbReference type="EMBL" id="SNRW01000760">
    <property type="protein sequence ID" value="KAA6399412.1"/>
    <property type="molecule type" value="Genomic_DNA"/>
</dbReference>
<sequence>MEGEDFGKNCKKQFCNKHFHPEAHFCKKENQKPNQFEDILRLKGYIPLVKLGQDNFGCIYLCYDFEICNIFAVGIIHSDKYDQSEIDASFDIHGKPKIFKIEFIGIVNEIPYQFIALNFECMNV</sequence>
<accession>A0A5J4WXW9</accession>